<proteinExistence type="inferred from homology"/>
<sequence length="133" mass="14970">MNSRLTWPIRALHFVFYYLWQIIISNIIVGLDIVTPGTKIKAGIVRMPLRCRTDLEITMISNLISLTPGTLTLSVSNRPPELYVHGMYADDVDEFRESLYEMEGRLLRAMRHNGAVGVVPDVPHHSDHEAGGA</sequence>
<keyword evidence="4 7" id="KW-0812">Transmembrane</keyword>
<dbReference type="Proteomes" id="UP000641514">
    <property type="component" value="Unassembled WGS sequence"/>
</dbReference>
<dbReference type="AlphaFoldDB" id="A0A916UKP9"/>
<evidence type="ECO:0000256" key="3">
    <source>
        <dbReference type="ARBA" id="ARBA00022475"/>
    </source>
</evidence>
<dbReference type="GO" id="GO:0008324">
    <property type="term" value="F:monoatomic cation transmembrane transporter activity"/>
    <property type="evidence" value="ECO:0007669"/>
    <property type="project" value="InterPro"/>
</dbReference>
<reference evidence="8" key="1">
    <citation type="journal article" date="2014" name="Int. J. Syst. Evol. Microbiol.">
        <title>Complete genome sequence of Corynebacterium casei LMG S-19264T (=DSM 44701T), isolated from a smear-ripened cheese.</title>
        <authorList>
            <consortium name="US DOE Joint Genome Institute (JGI-PGF)"/>
            <person name="Walter F."/>
            <person name="Albersmeier A."/>
            <person name="Kalinowski J."/>
            <person name="Ruckert C."/>
        </authorList>
    </citation>
    <scope>NUCLEOTIDE SEQUENCE</scope>
    <source>
        <strain evidence="8">CGMCC 1.15478</strain>
    </source>
</reference>
<reference evidence="8" key="2">
    <citation type="submission" date="2020-09" db="EMBL/GenBank/DDBJ databases">
        <authorList>
            <person name="Sun Q."/>
            <person name="Zhou Y."/>
        </authorList>
    </citation>
    <scope>NUCLEOTIDE SEQUENCE</scope>
    <source>
        <strain evidence="8">CGMCC 1.15478</strain>
    </source>
</reference>
<evidence type="ECO:0000256" key="6">
    <source>
        <dbReference type="ARBA" id="ARBA00023136"/>
    </source>
</evidence>
<evidence type="ECO:0000313" key="9">
    <source>
        <dbReference type="Proteomes" id="UP000641514"/>
    </source>
</evidence>
<dbReference type="Pfam" id="PF01899">
    <property type="entry name" value="MNHE"/>
    <property type="match status" value="1"/>
</dbReference>
<comment type="caution">
    <text evidence="8">The sequence shown here is derived from an EMBL/GenBank/DDBJ whole genome shotgun (WGS) entry which is preliminary data.</text>
</comment>
<evidence type="ECO:0000313" key="8">
    <source>
        <dbReference type="EMBL" id="GGC75551.1"/>
    </source>
</evidence>
<accession>A0A916UKP9</accession>
<organism evidence="8 9">
    <name type="scientific">Hoyosella rhizosphaerae</name>
    <dbReference type="NCBI Taxonomy" id="1755582"/>
    <lineage>
        <taxon>Bacteria</taxon>
        <taxon>Bacillati</taxon>
        <taxon>Actinomycetota</taxon>
        <taxon>Actinomycetes</taxon>
        <taxon>Mycobacteriales</taxon>
        <taxon>Hoyosellaceae</taxon>
        <taxon>Hoyosella</taxon>
    </lineage>
</organism>
<evidence type="ECO:0000256" key="5">
    <source>
        <dbReference type="ARBA" id="ARBA00022989"/>
    </source>
</evidence>
<gene>
    <name evidence="8" type="ORF">GCM10011410_31080</name>
</gene>
<dbReference type="InterPro" id="IPR002758">
    <property type="entry name" value="Cation_antiport_E"/>
</dbReference>
<comment type="similarity">
    <text evidence="2">Belongs to the CPA3 antiporters (TC 2.A.63) subunit E family.</text>
</comment>
<keyword evidence="9" id="KW-1185">Reference proteome</keyword>
<dbReference type="RefSeq" id="WP_188677283.1">
    <property type="nucleotide sequence ID" value="NZ_BMJH01000004.1"/>
</dbReference>
<evidence type="ECO:0000256" key="7">
    <source>
        <dbReference type="SAM" id="Phobius"/>
    </source>
</evidence>
<dbReference type="PANTHER" id="PTHR34584">
    <property type="entry name" value="NA(+)/H(+) ANTIPORTER SUBUNIT E1"/>
    <property type="match status" value="1"/>
</dbReference>
<keyword evidence="6 7" id="KW-0472">Membrane</keyword>
<feature type="transmembrane region" description="Helical" evidence="7">
    <location>
        <begin position="15"/>
        <end position="34"/>
    </location>
</feature>
<dbReference type="GO" id="GO:0005886">
    <property type="term" value="C:plasma membrane"/>
    <property type="evidence" value="ECO:0007669"/>
    <property type="project" value="UniProtKB-SubCell"/>
</dbReference>
<protein>
    <submittedName>
        <fullName evidence="8">Uncharacterized protein</fullName>
    </submittedName>
</protein>
<name>A0A916UKP9_9ACTN</name>
<evidence type="ECO:0000256" key="2">
    <source>
        <dbReference type="ARBA" id="ARBA00006228"/>
    </source>
</evidence>
<keyword evidence="3" id="KW-1003">Cell membrane</keyword>
<evidence type="ECO:0000256" key="1">
    <source>
        <dbReference type="ARBA" id="ARBA00004651"/>
    </source>
</evidence>
<dbReference type="PANTHER" id="PTHR34584:SF1">
    <property type="entry name" value="NA(+)_H(+) ANTIPORTER SUBUNIT E1"/>
    <property type="match status" value="1"/>
</dbReference>
<comment type="subcellular location">
    <subcellularLocation>
        <location evidence="1">Cell membrane</location>
        <topology evidence="1">Multi-pass membrane protein</topology>
    </subcellularLocation>
</comment>
<evidence type="ECO:0000256" key="4">
    <source>
        <dbReference type="ARBA" id="ARBA00022692"/>
    </source>
</evidence>
<keyword evidence="5 7" id="KW-1133">Transmembrane helix</keyword>
<dbReference type="EMBL" id="BMJH01000004">
    <property type="protein sequence ID" value="GGC75551.1"/>
    <property type="molecule type" value="Genomic_DNA"/>
</dbReference>